<dbReference type="Proteomes" id="UP001165663">
    <property type="component" value="Unassembled WGS sequence"/>
</dbReference>
<comment type="subcellular location">
    <subcellularLocation>
        <location evidence="1">Membrane</location>
        <topology evidence="1">Multi-pass membrane protein</topology>
    </subcellularLocation>
</comment>
<evidence type="ECO:0000259" key="10">
    <source>
        <dbReference type="Pfam" id="PF07885"/>
    </source>
</evidence>
<feature type="transmembrane region" description="Helical" evidence="9">
    <location>
        <begin position="178"/>
        <end position="203"/>
    </location>
</feature>
<evidence type="ECO:0000313" key="11">
    <source>
        <dbReference type="EMBL" id="GLB84230.1"/>
    </source>
</evidence>
<dbReference type="EMBL" id="BRZI01000043">
    <property type="protein sequence ID" value="GLD32422.1"/>
    <property type="molecule type" value="Genomic_DNA"/>
</dbReference>
<sequence>MSDLSKEQLWKQRTEWPLALIAAAFLTMYSIQVLTRPGAELSHSLQVACWIAWSLFVIDYLVRLLLATDRWQWFLRHWFDFLIVVLPLIRPLQLVRLVVLMGALQRAVGDAVRGRILLYTISGVLLLIYVGSLAVLNTERGVPHATIDSFGTAVWWAITTVTTVGYGNLYPVTVTGRVIAVVLMMGGIGLVGVVTASLASWIVQRVEETDTANQAATAAQIDELREEIRALTDQLQPREARWL</sequence>
<comment type="caution">
    <text evidence="12">The sequence shown here is derived from an EMBL/GenBank/DDBJ whole genome shotgun (WGS) entry which is preliminary data.</text>
</comment>
<dbReference type="GeneID" id="83629052"/>
<dbReference type="RefSeq" id="WP_236982686.1">
    <property type="nucleotide sequence ID" value="NZ_BRXE01000044.1"/>
</dbReference>
<dbReference type="PANTHER" id="PTHR11537">
    <property type="entry name" value="VOLTAGE-GATED POTASSIUM CHANNEL"/>
    <property type="match status" value="1"/>
</dbReference>
<evidence type="ECO:0000256" key="9">
    <source>
        <dbReference type="SAM" id="Phobius"/>
    </source>
</evidence>
<gene>
    <name evidence="12" type="ORF">Mkiyose1413_43050</name>
    <name evidence="11" type="ORF">SRL2020028_34860</name>
</gene>
<feature type="domain" description="Potassium channel" evidence="10">
    <location>
        <begin position="126"/>
        <end position="203"/>
    </location>
</feature>
<feature type="transmembrane region" description="Helical" evidence="9">
    <location>
        <begin position="78"/>
        <end position="104"/>
    </location>
</feature>
<keyword evidence="13" id="KW-1185">Reference proteome</keyword>
<evidence type="ECO:0000256" key="4">
    <source>
        <dbReference type="ARBA" id="ARBA00022989"/>
    </source>
</evidence>
<name>A0A9P3QC50_9MYCO</name>
<keyword evidence="2" id="KW-0813">Transport</keyword>
<evidence type="ECO:0000313" key="13">
    <source>
        <dbReference type="Proteomes" id="UP001064782"/>
    </source>
</evidence>
<keyword evidence="3 9" id="KW-0812">Transmembrane</keyword>
<evidence type="ECO:0000256" key="2">
    <source>
        <dbReference type="ARBA" id="ARBA00022448"/>
    </source>
</evidence>
<evidence type="ECO:0000256" key="6">
    <source>
        <dbReference type="ARBA" id="ARBA00023136"/>
    </source>
</evidence>
<dbReference type="Proteomes" id="UP001064782">
    <property type="component" value="Unassembled WGS sequence"/>
</dbReference>
<organism evidence="12 13">
    <name type="scientific">Mycobacterium kiyosense</name>
    <dbReference type="NCBI Taxonomy" id="2871094"/>
    <lineage>
        <taxon>Bacteria</taxon>
        <taxon>Bacillati</taxon>
        <taxon>Actinomycetota</taxon>
        <taxon>Actinomycetes</taxon>
        <taxon>Mycobacteriales</taxon>
        <taxon>Mycobacteriaceae</taxon>
        <taxon>Mycobacterium</taxon>
    </lineage>
</organism>
<evidence type="ECO:0000256" key="8">
    <source>
        <dbReference type="SAM" id="Coils"/>
    </source>
</evidence>
<keyword evidence="6 9" id="KW-0472">Membrane</keyword>
<keyword evidence="4 9" id="KW-1133">Transmembrane helix</keyword>
<dbReference type="AlphaFoldDB" id="A0A9P3QC50"/>
<feature type="transmembrane region" description="Helical" evidence="9">
    <location>
        <begin position="116"/>
        <end position="136"/>
    </location>
</feature>
<dbReference type="SUPFAM" id="SSF81324">
    <property type="entry name" value="Voltage-gated potassium channels"/>
    <property type="match status" value="1"/>
</dbReference>
<reference evidence="12" key="1">
    <citation type="submission" date="2022-08" db="EMBL/GenBank/DDBJ databases">
        <title>Mycobacterium kiyosense sp. nov., scotochromogenic slow-glowing species isolated from respiratory specimens.</title>
        <authorList>
            <person name="Fukano H."/>
            <person name="Kazumi Y."/>
            <person name="Sakagami N."/>
            <person name="Ato M."/>
            <person name="Mitarai S."/>
            <person name="Hoshino Y."/>
        </authorList>
    </citation>
    <scope>NUCLEOTIDE SEQUENCE</scope>
    <source>
        <strain evidence="12">1413</strain>
        <strain evidence="11">SRL2020-028</strain>
    </source>
</reference>
<evidence type="ECO:0000256" key="5">
    <source>
        <dbReference type="ARBA" id="ARBA00023065"/>
    </source>
</evidence>
<dbReference type="GO" id="GO:0001508">
    <property type="term" value="P:action potential"/>
    <property type="evidence" value="ECO:0007669"/>
    <property type="project" value="TreeGrafter"/>
</dbReference>
<keyword evidence="5" id="KW-0406">Ion transport</keyword>
<evidence type="ECO:0000256" key="7">
    <source>
        <dbReference type="ARBA" id="ARBA00023303"/>
    </source>
</evidence>
<feature type="coiled-coil region" evidence="8">
    <location>
        <begin position="214"/>
        <end position="241"/>
    </location>
</feature>
<evidence type="ECO:0000256" key="3">
    <source>
        <dbReference type="ARBA" id="ARBA00022692"/>
    </source>
</evidence>
<feature type="transmembrane region" description="Helical" evidence="9">
    <location>
        <begin position="47"/>
        <end position="66"/>
    </location>
</feature>
<keyword evidence="7 12" id="KW-0407">Ion channel</keyword>
<evidence type="ECO:0000313" key="12">
    <source>
        <dbReference type="EMBL" id="GLD32422.1"/>
    </source>
</evidence>
<protein>
    <submittedName>
        <fullName evidence="12">Voltage-gated potassium channel</fullName>
    </submittedName>
</protein>
<dbReference type="InterPro" id="IPR013099">
    <property type="entry name" value="K_chnl_dom"/>
</dbReference>
<dbReference type="EMBL" id="BRXE01000044">
    <property type="protein sequence ID" value="GLB84230.1"/>
    <property type="molecule type" value="Genomic_DNA"/>
</dbReference>
<dbReference type="PANTHER" id="PTHR11537:SF254">
    <property type="entry name" value="POTASSIUM VOLTAGE-GATED CHANNEL PROTEIN SHAB"/>
    <property type="match status" value="1"/>
</dbReference>
<feature type="transmembrane region" description="Helical" evidence="9">
    <location>
        <begin position="16"/>
        <end position="35"/>
    </location>
</feature>
<dbReference type="Pfam" id="PF07885">
    <property type="entry name" value="Ion_trans_2"/>
    <property type="match status" value="1"/>
</dbReference>
<dbReference type="InterPro" id="IPR028325">
    <property type="entry name" value="VG_K_chnl"/>
</dbReference>
<dbReference type="Gene3D" id="1.10.287.70">
    <property type="match status" value="1"/>
</dbReference>
<accession>A0A9P3QC50</accession>
<dbReference type="GO" id="GO:0008076">
    <property type="term" value="C:voltage-gated potassium channel complex"/>
    <property type="evidence" value="ECO:0007669"/>
    <property type="project" value="InterPro"/>
</dbReference>
<dbReference type="GO" id="GO:0005249">
    <property type="term" value="F:voltage-gated potassium channel activity"/>
    <property type="evidence" value="ECO:0007669"/>
    <property type="project" value="InterPro"/>
</dbReference>
<proteinExistence type="predicted"/>
<dbReference type="Gene3D" id="1.20.5.110">
    <property type="match status" value="1"/>
</dbReference>
<keyword evidence="8" id="KW-0175">Coiled coil</keyword>
<evidence type="ECO:0000256" key="1">
    <source>
        <dbReference type="ARBA" id="ARBA00004141"/>
    </source>
</evidence>